<accession>A0A0M3AUR2</accession>
<sequence>MNSIRNDRVIAMADWLDTIPSEPPFHQQPGFAAFSDLTDSEIVAVQQEMLRRATADENRIQSLSSLSGDEIRRHKPQPIETAPKDGGWILGQVQQEPSDIYRQPWAILTWSDGAEVHDFGWYDDDGNRHEPTRWVPLPDPQPFPTGWSPPCGTIRIEEITGEGWTCNGKPIDVPYRWVVYIEKPDGSYDEYRESWHAATLAEAQARAERWRAKFGLPIVTVPLDKKVIPFKPAVTKQ</sequence>
<organism evidence="1 2">
    <name type="scientific">Sphingobium chungbukense</name>
    <dbReference type="NCBI Taxonomy" id="56193"/>
    <lineage>
        <taxon>Bacteria</taxon>
        <taxon>Pseudomonadati</taxon>
        <taxon>Pseudomonadota</taxon>
        <taxon>Alphaproteobacteria</taxon>
        <taxon>Sphingomonadales</taxon>
        <taxon>Sphingomonadaceae</taxon>
        <taxon>Sphingobium</taxon>
    </lineage>
</organism>
<reference evidence="1 2" key="1">
    <citation type="submission" date="2015-04" db="EMBL/GenBank/DDBJ databases">
        <title>Genome sequence of aromatic hydrocarbons-degrading Sphingobium chungbukense DJ77.</title>
        <authorList>
            <person name="Kim Y.-C."/>
            <person name="Chae J.-C."/>
        </authorList>
    </citation>
    <scope>NUCLEOTIDE SEQUENCE [LARGE SCALE GENOMIC DNA]</scope>
    <source>
        <strain evidence="1 2">DJ77</strain>
    </source>
</reference>
<name>A0A0M3AUR2_9SPHN</name>
<dbReference type="Proteomes" id="UP000033874">
    <property type="component" value="Unassembled WGS sequence"/>
</dbReference>
<comment type="caution">
    <text evidence="1">The sequence shown here is derived from an EMBL/GenBank/DDBJ whole genome shotgun (WGS) entry which is preliminary data.</text>
</comment>
<proteinExistence type="predicted"/>
<protein>
    <recommendedName>
        <fullName evidence="3">DUF551 domain-containing protein</fullName>
    </recommendedName>
</protein>
<dbReference type="EMBL" id="LBIC01000001">
    <property type="protein sequence ID" value="KKW93942.1"/>
    <property type="molecule type" value="Genomic_DNA"/>
</dbReference>
<gene>
    <name evidence="1" type="ORF">YP76_04695</name>
</gene>
<evidence type="ECO:0000313" key="1">
    <source>
        <dbReference type="EMBL" id="KKW93942.1"/>
    </source>
</evidence>
<evidence type="ECO:0008006" key="3">
    <source>
        <dbReference type="Google" id="ProtNLM"/>
    </source>
</evidence>
<dbReference type="PATRIC" id="fig|56193.3.peg.969"/>
<dbReference type="STRING" id="56193.YP76_04695"/>
<dbReference type="AlphaFoldDB" id="A0A0M3AUR2"/>
<keyword evidence="2" id="KW-1185">Reference proteome</keyword>
<evidence type="ECO:0000313" key="2">
    <source>
        <dbReference type="Proteomes" id="UP000033874"/>
    </source>
</evidence>